<evidence type="ECO:0000313" key="4">
    <source>
        <dbReference type="Proteomes" id="UP000284152"/>
    </source>
</evidence>
<dbReference type="EMBL" id="QRPD01000001">
    <property type="protein sequence ID" value="RHL90927.1"/>
    <property type="molecule type" value="Genomic_DNA"/>
</dbReference>
<evidence type="ECO:0000313" key="3">
    <source>
        <dbReference type="Proteomes" id="UP000283325"/>
    </source>
</evidence>
<dbReference type="Proteomes" id="UP000283325">
    <property type="component" value="Unassembled WGS sequence"/>
</dbReference>
<proteinExistence type="predicted"/>
<sequence length="74" mass="8265">MKDINSEELLLRQGKVPTGEIAVGEYDYHTSALPVIVYNIANFNFVLGEYHIHVYAVNTDGQQYFLGEGMGSVQ</sequence>
<organism evidence="2 3">
    <name type="scientific">Dorea formicigenerans</name>
    <dbReference type="NCBI Taxonomy" id="39486"/>
    <lineage>
        <taxon>Bacteria</taxon>
        <taxon>Bacillati</taxon>
        <taxon>Bacillota</taxon>
        <taxon>Clostridia</taxon>
        <taxon>Lachnospirales</taxon>
        <taxon>Lachnospiraceae</taxon>
        <taxon>Dorea</taxon>
    </lineage>
</organism>
<reference evidence="3 4" key="1">
    <citation type="submission" date="2018-08" db="EMBL/GenBank/DDBJ databases">
        <title>A genome reference for cultivated species of the human gut microbiota.</title>
        <authorList>
            <person name="Zou Y."/>
            <person name="Xue W."/>
            <person name="Luo G."/>
        </authorList>
    </citation>
    <scope>NUCLEOTIDE SEQUENCE [LARGE SCALE GENOMIC DNA]</scope>
    <source>
        <strain evidence="2 3">AF36-1BH</strain>
        <strain evidence="1 4">AF42-21</strain>
    </source>
</reference>
<accession>A0A415N6A1</accession>
<name>A0A415N6A1_9FIRM</name>
<dbReference type="AlphaFoldDB" id="A0A415N6A1"/>
<dbReference type="EMBL" id="QRNS01000026">
    <property type="protein sequence ID" value="RHK60938.1"/>
    <property type="molecule type" value="Genomic_DNA"/>
</dbReference>
<dbReference type="Gene3D" id="2.60.40.3760">
    <property type="match status" value="1"/>
</dbReference>
<evidence type="ECO:0000313" key="1">
    <source>
        <dbReference type="EMBL" id="RHK60938.1"/>
    </source>
</evidence>
<comment type="caution">
    <text evidence="2">The sequence shown here is derived from an EMBL/GenBank/DDBJ whole genome shotgun (WGS) entry which is preliminary data.</text>
</comment>
<evidence type="ECO:0000313" key="2">
    <source>
        <dbReference type="EMBL" id="RHL90927.1"/>
    </source>
</evidence>
<protein>
    <submittedName>
        <fullName evidence="2">Uncharacterized protein</fullName>
    </submittedName>
</protein>
<dbReference type="Proteomes" id="UP000284152">
    <property type="component" value="Unassembled WGS sequence"/>
</dbReference>
<gene>
    <name evidence="1" type="ORF">DW054_13390</name>
    <name evidence="2" type="ORF">DWZ98_02100</name>
</gene>